<organism evidence="2 3">
    <name type="scientific">Plectus sambesii</name>
    <dbReference type="NCBI Taxonomy" id="2011161"/>
    <lineage>
        <taxon>Eukaryota</taxon>
        <taxon>Metazoa</taxon>
        <taxon>Ecdysozoa</taxon>
        <taxon>Nematoda</taxon>
        <taxon>Chromadorea</taxon>
        <taxon>Plectida</taxon>
        <taxon>Plectina</taxon>
        <taxon>Plectoidea</taxon>
        <taxon>Plectidae</taxon>
        <taxon>Plectus</taxon>
    </lineage>
</organism>
<evidence type="ECO:0000313" key="2">
    <source>
        <dbReference type="Proteomes" id="UP000887566"/>
    </source>
</evidence>
<evidence type="ECO:0000313" key="3">
    <source>
        <dbReference type="WBParaSite" id="PSAMB.scaffold545size47667.g6879.t1"/>
    </source>
</evidence>
<dbReference type="AlphaFoldDB" id="A0A914WZU9"/>
<protein>
    <submittedName>
        <fullName evidence="3">Uncharacterized protein</fullName>
    </submittedName>
</protein>
<keyword evidence="1" id="KW-0732">Signal</keyword>
<keyword evidence="2" id="KW-1185">Reference proteome</keyword>
<dbReference type="WBParaSite" id="PSAMB.scaffold545size47667.g6879.t1">
    <property type="protein sequence ID" value="PSAMB.scaffold545size47667.g6879.t1"/>
    <property type="gene ID" value="PSAMB.scaffold545size47667.g6879"/>
</dbReference>
<evidence type="ECO:0000256" key="1">
    <source>
        <dbReference type="SAM" id="SignalP"/>
    </source>
</evidence>
<sequence>MFAHLPLSMQSTAVLCLCALVYVSVGSSTLKSSAPDVVWSRPQFKHADDVVNTPEALKRRHKKVYFDACSAFVNKSQPTRLKSQWTIYHLDVDNHRAFMAARITTLGCKLEWTAPREGDYALRVLVYNGKRR</sequence>
<proteinExistence type="predicted"/>
<dbReference type="Proteomes" id="UP000887566">
    <property type="component" value="Unplaced"/>
</dbReference>
<feature type="chain" id="PRO_5037846703" evidence="1">
    <location>
        <begin position="27"/>
        <end position="132"/>
    </location>
</feature>
<accession>A0A914WZU9</accession>
<name>A0A914WZU9_9BILA</name>
<feature type="signal peptide" evidence="1">
    <location>
        <begin position="1"/>
        <end position="26"/>
    </location>
</feature>
<reference evidence="3" key="1">
    <citation type="submission" date="2022-11" db="UniProtKB">
        <authorList>
            <consortium name="WormBaseParasite"/>
        </authorList>
    </citation>
    <scope>IDENTIFICATION</scope>
</reference>